<dbReference type="InterPro" id="IPR001878">
    <property type="entry name" value="Znf_CCHC"/>
</dbReference>
<dbReference type="Pfam" id="PF03732">
    <property type="entry name" value="Retrotrans_gag"/>
    <property type="match status" value="1"/>
</dbReference>
<organism evidence="3 4">
    <name type="scientific">Trichinella zimbabwensis</name>
    <dbReference type="NCBI Taxonomy" id="268475"/>
    <lineage>
        <taxon>Eukaryota</taxon>
        <taxon>Metazoa</taxon>
        <taxon>Ecdysozoa</taxon>
        <taxon>Nematoda</taxon>
        <taxon>Enoplea</taxon>
        <taxon>Dorylaimia</taxon>
        <taxon>Trichinellida</taxon>
        <taxon>Trichinellidae</taxon>
        <taxon>Trichinella</taxon>
    </lineage>
</organism>
<dbReference type="GO" id="GO:0003676">
    <property type="term" value="F:nucleic acid binding"/>
    <property type="evidence" value="ECO:0007669"/>
    <property type="project" value="InterPro"/>
</dbReference>
<dbReference type="GO" id="GO:0008270">
    <property type="term" value="F:zinc ion binding"/>
    <property type="evidence" value="ECO:0007669"/>
    <property type="project" value="UniProtKB-KW"/>
</dbReference>
<dbReference type="InterPro" id="IPR005162">
    <property type="entry name" value="Retrotrans_gag_dom"/>
</dbReference>
<evidence type="ECO:0000313" key="4">
    <source>
        <dbReference type="Proteomes" id="UP000055024"/>
    </source>
</evidence>
<dbReference type="Proteomes" id="UP000055024">
    <property type="component" value="Unassembled WGS sequence"/>
</dbReference>
<dbReference type="OrthoDB" id="5919818at2759"/>
<keyword evidence="1" id="KW-0479">Metal-binding</keyword>
<name>A0A0V1HLG8_9BILA</name>
<evidence type="ECO:0000256" key="1">
    <source>
        <dbReference type="PROSITE-ProRule" id="PRU00047"/>
    </source>
</evidence>
<reference evidence="3 4" key="1">
    <citation type="submission" date="2015-01" db="EMBL/GenBank/DDBJ databases">
        <title>Evolution of Trichinella species and genotypes.</title>
        <authorList>
            <person name="Korhonen P.K."/>
            <person name="Edoardo P."/>
            <person name="Giuseppe L.R."/>
            <person name="Gasser R.B."/>
        </authorList>
    </citation>
    <scope>NUCLEOTIDE SEQUENCE [LARGE SCALE GENOMIC DNA]</scope>
    <source>
        <strain evidence="3">ISS1029</strain>
    </source>
</reference>
<dbReference type="EMBL" id="JYDP01000050">
    <property type="protein sequence ID" value="KRZ11353.1"/>
    <property type="molecule type" value="Genomic_DNA"/>
</dbReference>
<accession>A0A0V1HLG8</accession>
<evidence type="ECO:0000259" key="2">
    <source>
        <dbReference type="PROSITE" id="PS50158"/>
    </source>
</evidence>
<gene>
    <name evidence="3" type="ORF">T11_12576</name>
</gene>
<keyword evidence="4" id="KW-1185">Reference proteome</keyword>
<feature type="domain" description="CCHC-type" evidence="2">
    <location>
        <begin position="219"/>
        <end position="232"/>
    </location>
</feature>
<comment type="caution">
    <text evidence="3">The sequence shown here is derived from an EMBL/GenBank/DDBJ whole genome shotgun (WGS) entry which is preliminary data.</text>
</comment>
<keyword evidence="1" id="KW-0863">Zinc-finger</keyword>
<dbReference type="Pfam" id="PF00098">
    <property type="entry name" value="zf-CCHC"/>
    <property type="match status" value="1"/>
</dbReference>
<dbReference type="AlphaFoldDB" id="A0A0V1HLG8"/>
<keyword evidence="1" id="KW-0862">Zinc</keyword>
<sequence length="237" mass="26872">MSTSGACFCPLLVFRQELDPTEWLEKLEDFFCACGVLKSNYGVVGRYLLSDPVRREQYLVRQARENSFEDLKRRLLNTYGREESSLELIERFHALLQHDNQTIKQYAQDVVEFGHRAGVSERDLVARFTGGVASREVYRAIQLQEPPSLAEARELAENVIKVEEDFQEATTTAHRRYETREGRCDPARGCFGLRDEEPGQASPATGANGPTTIRQGVGCFSCGSLDHYKRDCLQLRA</sequence>
<evidence type="ECO:0000313" key="3">
    <source>
        <dbReference type="EMBL" id="KRZ11353.1"/>
    </source>
</evidence>
<protein>
    <recommendedName>
        <fullName evidence="2">CCHC-type domain-containing protein</fullName>
    </recommendedName>
</protein>
<proteinExistence type="predicted"/>
<dbReference type="PROSITE" id="PS50158">
    <property type="entry name" value="ZF_CCHC"/>
    <property type="match status" value="1"/>
</dbReference>